<dbReference type="InterPro" id="IPR019270">
    <property type="entry name" value="DUF2283"/>
</dbReference>
<accession>A0A2A6RIJ2</accession>
<keyword evidence="2" id="KW-1185">Reference proteome</keyword>
<evidence type="ECO:0000313" key="2">
    <source>
        <dbReference type="Proteomes" id="UP000220527"/>
    </source>
</evidence>
<dbReference type="PANTHER" id="PTHR37029:SF1">
    <property type="entry name" value="SSR1768 PROTEIN"/>
    <property type="match status" value="1"/>
</dbReference>
<dbReference type="Proteomes" id="UP000220527">
    <property type="component" value="Unassembled WGS sequence"/>
</dbReference>
<dbReference type="PANTHER" id="PTHR37029">
    <property type="entry name" value="SSR1768 PROTEIN"/>
    <property type="match status" value="1"/>
</dbReference>
<dbReference type="AlphaFoldDB" id="A0A2A6RIJ2"/>
<dbReference type="OrthoDB" id="9799670at2"/>
<name>A0A2A6RIJ2_9CHLR</name>
<dbReference type="Pfam" id="PF10049">
    <property type="entry name" value="DUF2283"/>
    <property type="match status" value="1"/>
</dbReference>
<evidence type="ECO:0000313" key="1">
    <source>
        <dbReference type="EMBL" id="PDW02761.1"/>
    </source>
</evidence>
<organism evidence="1 2">
    <name type="scientific">Candidatus Viridilinea mediisalina</name>
    <dbReference type="NCBI Taxonomy" id="2024553"/>
    <lineage>
        <taxon>Bacteria</taxon>
        <taxon>Bacillati</taxon>
        <taxon>Chloroflexota</taxon>
        <taxon>Chloroflexia</taxon>
        <taxon>Chloroflexales</taxon>
        <taxon>Chloroflexineae</taxon>
        <taxon>Oscillochloridaceae</taxon>
        <taxon>Candidatus Viridilinea</taxon>
    </lineage>
</organism>
<evidence type="ECO:0008006" key="3">
    <source>
        <dbReference type="Google" id="ProtNLM"/>
    </source>
</evidence>
<gene>
    <name evidence="1" type="ORF">CJ255_12385</name>
</gene>
<protein>
    <recommendedName>
        <fullName evidence="3">DUF2283 domain-containing protein</fullName>
    </recommendedName>
</protein>
<comment type="caution">
    <text evidence="1">The sequence shown here is derived from an EMBL/GenBank/DDBJ whole genome shotgun (WGS) entry which is preliminary data.</text>
</comment>
<reference evidence="2" key="1">
    <citation type="submission" date="2017-08" db="EMBL/GenBank/DDBJ databases">
        <authorList>
            <person name="Grouzdev D.S."/>
            <person name="Gaisin V.A."/>
            <person name="Rysina M.S."/>
            <person name="Gorlenko V.M."/>
        </authorList>
    </citation>
    <scope>NUCLEOTIDE SEQUENCE [LARGE SCALE GENOMIC DNA]</scope>
    <source>
        <strain evidence="2">Kir15-3F</strain>
    </source>
</reference>
<dbReference type="EMBL" id="NQWI01000053">
    <property type="protein sequence ID" value="PDW02761.1"/>
    <property type="molecule type" value="Genomic_DNA"/>
</dbReference>
<sequence length="68" mass="7459">MKVTYDAEVDILRIVFSSAPIEQSDEEKPGLIFDYDEDGNIVGLEILDASKRTENPLAVEYAVVGKAA</sequence>
<proteinExistence type="predicted"/>
<dbReference type="RefSeq" id="WP_097644419.1">
    <property type="nucleotide sequence ID" value="NZ_NQWI01000053.1"/>
</dbReference>